<dbReference type="SUPFAM" id="SSF81324">
    <property type="entry name" value="Voltage-gated potassium channels"/>
    <property type="match status" value="1"/>
</dbReference>
<feature type="transmembrane region" description="Helical" evidence="11">
    <location>
        <begin position="89"/>
        <end position="110"/>
    </location>
</feature>
<dbReference type="GO" id="GO:0008076">
    <property type="term" value="C:voltage-gated potassium channel complex"/>
    <property type="evidence" value="ECO:0007669"/>
    <property type="project" value="InterPro"/>
</dbReference>
<keyword evidence="7 11" id="KW-1133">Transmembrane helix</keyword>
<dbReference type="GO" id="GO:0005249">
    <property type="term" value="F:voltage-gated potassium channel activity"/>
    <property type="evidence" value="ECO:0007669"/>
    <property type="project" value="InterPro"/>
</dbReference>
<dbReference type="InterPro" id="IPR005821">
    <property type="entry name" value="Ion_trans_dom"/>
</dbReference>
<organism evidence="13 14">
    <name type="scientific">Novipirellula aureliae</name>
    <dbReference type="NCBI Taxonomy" id="2527966"/>
    <lineage>
        <taxon>Bacteria</taxon>
        <taxon>Pseudomonadati</taxon>
        <taxon>Planctomycetota</taxon>
        <taxon>Planctomycetia</taxon>
        <taxon>Pirellulales</taxon>
        <taxon>Pirellulaceae</taxon>
        <taxon>Novipirellula</taxon>
    </lineage>
</organism>
<dbReference type="Proteomes" id="UP000315471">
    <property type="component" value="Unassembled WGS sequence"/>
</dbReference>
<keyword evidence="5" id="KW-0631">Potassium channel</keyword>
<dbReference type="RefSeq" id="WP_231617818.1">
    <property type="nucleotide sequence ID" value="NZ_SJPY01000009.1"/>
</dbReference>
<accession>A0A5C6DL90</accession>
<evidence type="ECO:0000256" key="9">
    <source>
        <dbReference type="ARBA" id="ARBA00023136"/>
    </source>
</evidence>
<evidence type="ECO:0000313" key="13">
    <source>
        <dbReference type="EMBL" id="TWU35686.1"/>
    </source>
</evidence>
<dbReference type="Gene3D" id="1.10.287.70">
    <property type="match status" value="1"/>
</dbReference>
<comment type="caution">
    <text evidence="13">The sequence shown here is derived from an EMBL/GenBank/DDBJ whole genome shotgun (WGS) entry which is preliminary data.</text>
</comment>
<evidence type="ECO:0000256" key="2">
    <source>
        <dbReference type="ARBA" id="ARBA00022448"/>
    </source>
</evidence>
<dbReference type="PRINTS" id="PR00169">
    <property type="entry name" value="KCHANNEL"/>
</dbReference>
<evidence type="ECO:0000256" key="6">
    <source>
        <dbReference type="ARBA" id="ARBA00022958"/>
    </source>
</evidence>
<sequence>MSQRPLSSPWRQQMYDVIFEAETPAGRWFDIGLLVAILASIFFVSLETVEGFKRNQQPAIYYAEWGLTVLFSIEYVLRLICSRHPLRYAFSFWGVIDLLSVVPGYLEIVIGNSSRSLMTLRSIRLLRVFRVMKLWRMMNEADELSTAIWRARNKIVVFLAVILVAVTISGSLMYHVETLTFNVDPDTGVTPDTQFTSIPQAMYWATVTMTTVGYGDVVPRTVIGKFISAALILLGYSLIIVPTGFVSAEIVGAKVNGLKSRRICQTCETSDHPDEARYCYRCGTPLGEFEESEAVNEG</sequence>
<evidence type="ECO:0000256" key="11">
    <source>
        <dbReference type="SAM" id="Phobius"/>
    </source>
</evidence>
<evidence type="ECO:0000256" key="8">
    <source>
        <dbReference type="ARBA" id="ARBA00023065"/>
    </source>
</evidence>
<dbReference type="AlphaFoldDB" id="A0A5C6DL90"/>
<dbReference type="Pfam" id="PF00520">
    <property type="entry name" value="Ion_trans"/>
    <property type="match status" value="1"/>
</dbReference>
<evidence type="ECO:0000256" key="1">
    <source>
        <dbReference type="ARBA" id="ARBA00004141"/>
    </source>
</evidence>
<protein>
    <submittedName>
        <fullName evidence="13">Cyclic nucleotide-gated potassium channel</fullName>
    </submittedName>
</protein>
<evidence type="ECO:0000256" key="5">
    <source>
        <dbReference type="ARBA" id="ARBA00022826"/>
    </source>
</evidence>
<keyword evidence="8" id="KW-0406">Ion transport</keyword>
<dbReference type="GO" id="GO:0001508">
    <property type="term" value="P:action potential"/>
    <property type="evidence" value="ECO:0007669"/>
    <property type="project" value="TreeGrafter"/>
</dbReference>
<keyword evidence="6" id="KW-0630">Potassium</keyword>
<comment type="subcellular location">
    <subcellularLocation>
        <location evidence="1">Membrane</location>
        <topology evidence="1">Multi-pass membrane protein</topology>
    </subcellularLocation>
</comment>
<feature type="transmembrane region" description="Helical" evidence="11">
    <location>
        <begin position="59"/>
        <end position="77"/>
    </location>
</feature>
<name>A0A5C6DL90_9BACT</name>
<keyword evidence="2" id="KW-0813">Transport</keyword>
<keyword evidence="14" id="KW-1185">Reference proteome</keyword>
<evidence type="ECO:0000256" key="10">
    <source>
        <dbReference type="ARBA" id="ARBA00023303"/>
    </source>
</evidence>
<evidence type="ECO:0000256" key="3">
    <source>
        <dbReference type="ARBA" id="ARBA00022538"/>
    </source>
</evidence>
<feature type="transmembrane region" description="Helical" evidence="11">
    <location>
        <begin position="226"/>
        <end position="252"/>
    </location>
</feature>
<keyword evidence="3" id="KW-0633">Potassium transport</keyword>
<dbReference type="InterPro" id="IPR028325">
    <property type="entry name" value="VG_K_chnl"/>
</dbReference>
<feature type="transmembrane region" description="Helical" evidence="11">
    <location>
        <begin position="155"/>
        <end position="176"/>
    </location>
</feature>
<keyword evidence="9 11" id="KW-0472">Membrane</keyword>
<dbReference type="PANTHER" id="PTHR11537:SF254">
    <property type="entry name" value="POTASSIUM VOLTAGE-GATED CHANNEL PROTEIN SHAB"/>
    <property type="match status" value="1"/>
</dbReference>
<evidence type="ECO:0000313" key="14">
    <source>
        <dbReference type="Proteomes" id="UP000315471"/>
    </source>
</evidence>
<evidence type="ECO:0000256" key="7">
    <source>
        <dbReference type="ARBA" id="ARBA00022989"/>
    </source>
</evidence>
<keyword evidence="10 13" id="KW-0407">Ion channel</keyword>
<keyword evidence="4 11" id="KW-0812">Transmembrane</keyword>
<dbReference type="EMBL" id="SJPY01000009">
    <property type="protein sequence ID" value="TWU35686.1"/>
    <property type="molecule type" value="Genomic_DNA"/>
</dbReference>
<gene>
    <name evidence="13" type="ORF">Q31b_51210</name>
</gene>
<evidence type="ECO:0000259" key="12">
    <source>
        <dbReference type="Pfam" id="PF00520"/>
    </source>
</evidence>
<reference evidence="13 14" key="1">
    <citation type="submission" date="2019-02" db="EMBL/GenBank/DDBJ databases">
        <title>Deep-cultivation of Planctomycetes and their phenomic and genomic characterization uncovers novel biology.</title>
        <authorList>
            <person name="Wiegand S."/>
            <person name="Jogler M."/>
            <person name="Boedeker C."/>
            <person name="Pinto D."/>
            <person name="Vollmers J."/>
            <person name="Rivas-Marin E."/>
            <person name="Kohn T."/>
            <person name="Peeters S.H."/>
            <person name="Heuer A."/>
            <person name="Rast P."/>
            <person name="Oberbeckmann S."/>
            <person name="Bunk B."/>
            <person name="Jeske O."/>
            <person name="Meyerdierks A."/>
            <person name="Storesund J.E."/>
            <person name="Kallscheuer N."/>
            <person name="Luecker S."/>
            <person name="Lage O.M."/>
            <person name="Pohl T."/>
            <person name="Merkel B.J."/>
            <person name="Hornburger P."/>
            <person name="Mueller R.-W."/>
            <person name="Bruemmer F."/>
            <person name="Labrenz M."/>
            <person name="Spormann A.M."/>
            <person name="Op Den Camp H."/>
            <person name="Overmann J."/>
            <person name="Amann R."/>
            <person name="Jetten M.S.M."/>
            <person name="Mascher T."/>
            <person name="Medema M.H."/>
            <person name="Devos D.P."/>
            <person name="Kaster A.-K."/>
            <person name="Ovreas L."/>
            <person name="Rohde M."/>
            <person name="Galperin M.Y."/>
            <person name="Jogler C."/>
        </authorList>
    </citation>
    <scope>NUCLEOTIDE SEQUENCE [LARGE SCALE GENOMIC DNA]</scope>
    <source>
        <strain evidence="13 14">Q31b</strain>
    </source>
</reference>
<feature type="domain" description="Ion transport" evidence="12">
    <location>
        <begin position="27"/>
        <end position="249"/>
    </location>
</feature>
<evidence type="ECO:0000256" key="4">
    <source>
        <dbReference type="ARBA" id="ARBA00022692"/>
    </source>
</evidence>
<feature type="transmembrane region" description="Helical" evidence="11">
    <location>
        <begin position="28"/>
        <end position="47"/>
    </location>
</feature>
<proteinExistence type="predicted"/>
<dbReference type="PANTHER" id="PTHR11537">
    <property type="entry name" value="VOLTAGE-GATED POTASSIUM CHANNEL"/>
    <property type="match status" value="1"/>
</dbReference>